<dbReference type="InterPro" id="IPR006685">
    <property type="entry name" value="MscS_channel_2nd"/>
</dbReference>
<dbReference type="EMBL" id="JAATNW010000009">
    <property type="protein sequence ID" value="NMH61450.1"/>
    <property type="molecule type" value="Genomic_DNA"/>
</dbReference>
<dbReference type="Proteomes" id="UP000709336">
    <property type="component" value="Unassembled WGS sequence"/>
</dbReference>
<feature type="transmembrane region" description="Helical" evidence="6">
    <location>
        <begin position="174"/>
        <end position="191"/>
    </location>
</feature>
<name>A0ABX1R874_9ALTE</name>
<comment type="caution">
    <text evidence="8">The sequence shown here is derived from an EMBL/GenBank/DDBJ whole genome shotgun (WGS) entry which is preliminary data.</text>
</comment>
<evidence type="ECO:0000313" key="9">
    <source>
        <dbReference type="Proteomes" id="UP000709336"/>
    </source>
</evidence>
<dbReference type="RefSeq" id="WP_169212013.1">
    <property type="nucleotide sequence ID" value="NZ_JAATNW010000009.1"/>
</dbReference>
<evidence type="ECO:0000256" key="4">
    <source>
        <dbReference type="ARBA" id="ARBA00023136"/>
    </source>
</evidence>
<evidence type="ECO:0000313" key="8">
    <source>
        <dbReference type="EMBL" id="NMH61450.1"/>
    </source>
</evidence>
<keyword evidence="4 6" id="KW-0472">Membrane</keyword>
<dbReference type="PANTHER" id="PTHR30414:SF0">
    <property type="entry name" value="MINICONDUCTANCE MECHANOSENSITIVE CHANNEL YBDG"/>
    <property type="match status" value="1"/>
</dbReference>
<dbReference type="PANTHER" id="PTHR30414">
    <property type="entry name" value="MINICONDUCTANCE MECHANOSENSITIVE CHANNEL YBDG"/>
    <property type="match status" value="1"/>
</dbReference>
<evidence type="ECO:0000259" key="7">
    <source>
        <dbReference type="Pfam" id="PF00924"/>
    </source>
</evidence>
<evidence type="ECO:0000256" key="1">
    <source>
        <dbReference type="ARBA" id="ARBA00004370"/>
    </source>
</evidence>
<protein>
    <submittedName>
        <fullName evidence="8">Mechanosensitive ion channel family protein</fullName>
    </submittedName>
</protein>
<gene>
    <name evidence="8" type="ORF">HCJ96_15580</name>
</gene>
<keyword evidence="9" id="KW-1185">Reference proteome</keyword>
<dbReference type="InterPro" id="IPR023408">
    <property type="entry name" value="MscS_beta-dom_sf"/>
</dbReference>
<dbReference type="InterPro" id="IPR010920">
    <property type="entry name" value="LSM_dom_sf"/>
</dbReference>
<keyword evidence="3 6" id="KW-1133">Transmembrane helix</keyword>
<comment type="subcellular location">
    <subcellularLocation>
        <location evidence="1">Membrane</location>
    </subcellularLocation>
</comment>
<feature type="compositionally biased region" description="Polar residues" evidence="5">
    <location>
        <begin position="416"/>
        <end position="426"/>
    </location>
</feature>
<feature type="domain" description="Mechanosensitive ion channel MscS" evidence="7">
    <location>
        <begin position="193"/>
        <end position="261"/>
    </location>
</feature>
<feature type="transmembrane region" description="Helical" evidence="6">
    <location>
        <begin position="80"/>
        <end position="97"/>
    </location>
</feature>
<feature type="transmembrane region" description="Helical" evidence="6">
    <location>
        <begin position="103"/>
        <end position="127"/>
    </location>
</feature>
<feature type="transmembrane region" description="Helical" evidence="6">
    <location>
        <begin position="148"/>
        <end position="168"/>
    </location>
</feature>
<keyword evidence="2 6" id="KW-0812">Transmembrane</keyword>
<dbReference type="Pfam" id="PF00924">
    <property type="entry name" value="MS_channel_2nd"/>
    <property type="match status" value="1"/>
</dbReference>
<organism evidence="8 9">
    <name type="scientific">Alteromonas ponticola</name>
    <dbReference type="NCBI Taxonomy" id="2720613"/>
    <lineage>
        <taxon>Bacteria</taxon>
        <taxon>Pseudomonadati</taxon>
        <taxon>Pseudomonadota</taxon>
        <taxon>Gammaproteobacteria</taxon>
        <taxon>Alteromonadales</taxon>
        <taxon>Alteromonadaceae</taxon>
        <taxon>Alteromonas/Salinimonas group</taxon>
        <taxon>Alteromonas</taxon>
    </lineage>
</organism>
<proteinExistence type="predicted"/>
<sequence length="435" mass="49380">MSIASSAKSEFVSALQTLLPSISTEDTLYNVIAVSCILTVSFILLMTCRVILRPQIGRWVERTKNTWDDALFAHGFFRQLMHLIPAVIIFISTPVLIDEVGILQGFLIKAAQLYMLFTTLLALYAILNTLEDKYNESHLSQRASITGFIQVAKLFFAIMVLLFSISLIIEKSPLIIVSGLTALAAVLILVFKDTIMGFVAGIQIAANRMFNTGDWIQIDKFGVDGEILELGLTNVKVQNWDKTISTIPSYSLTNEAVKNWRGMQMSGGRRIKRAIHIDMHSVKLCNEEMLKRFSKIRYISEYVDDKIDELRAYHKDYSIDESDLLNTRKLTNVGTFRAYLEAYLSKHPKINQSLTVMVRQLPPNEYGLPLEIYCFSAEKAWVEYEKIQANIFDHVLAMMPLFDLRVFQRDAHLMTPLSSPEPQATPTEKEKGETD</sequence>
<accession>A0ABX1R874</accession>
<reference evidence="8 9" key="1">
    <citation type="submission" date="2020-03" db="EMBL/GenBank/DDBJ databases">
        <title>Alteromonas ponticola sp. nov., isolated from seawater.</title>
        <authorList>
            <person name="Yoon J.-H."/>
            <person name="Kim Y.-O."/>
        </authorList>
    </citation>
    <scope>NUCLEOTIDE SEQUENCE [LARGE SCALE GENOMIC DNA]</scope>
    <source>
        <strain evidence="8 9">MYP5</strain>
    </source>
</reference>
<dbReference type="InterPro" id="IPR030192">
    <property type="entry name" value="YbdG"/>
</dbReference>
<evidence type="ECO:0000256" key="3">
    <source>
        <dbReference type="ARBA" id="ARBA00022989"/>
    </source>
</evidence>
<dbReference type="Gene3D" id="2.30.30.60">
    <property type="match status" value="1"/>
</dbReference>
<feature type="region of interest" description="Disordered" evidence="5">
    <location>
        <begin position="415"/>
        <end position="435"/>
    </location>
</feature>
<evidence type="ECO:0000256" key="2">
    <source>
        <dbReference type="ARBA" id="ARBA00022692"/>
    </source>
</evidence>
<evidence type="ECO:0000256" key="5">
    <source>
        <dbReference type="SAM" id="MobiDB-lite"/>
    </source>
</evidence>
<evidence type="ECO:0000256" key="6">
    <source>
        <dbReference type="SAM" id="Phobius"/>
    </source>
</evidence>
<dbReference type="SUPFAM" id="SSF50182">
    <property type="entry name" value="Sm-like ribonucleoproteins"/>
    <property type="match status" value="1"/>
</dbReference>
<feature type="transmembrane region" description="Helical" evidence="6">
    <location>
        <begin position="28"/>
        <end position="52"/>
    </location>
</feature>